<name>A0A0C3E7M9_9AGAM</name>
<proteinExistence type="predicted"/>
<dbReference type="EMBL" id="KN822028">
    <property type="protein sequence ID" value="KIM64444.1"/>
    <property type="molecule type" value="Genomic_DNA"/>
</dbReference>
<dbReference type="InParanoid" id="A0A0C3E7M9"/>
<evidence type="ECO:0000256" key="1">
    <source>
        <dbReference type="SAM" id="MobiDB-lite"/>
    </source>
</evidence>
<evidence type="ECO:0000313" key="2">
    <source>
        <dbReference type="EMBL" id="KIM64444.1"/>
    </source>
</evidence>
<organism evidence="2 3">
    <name type="scientific">Scleroderma citrinum Foug A</name>
    <dbReference type="NCBI Taxonomy" id="1036808"/>
    <lineage>
        <taxon>Eukaryota</taxon>
        <taxon>Fungi</taxon>
        <taxon>Dikarya</taxon>
        <taxon>Basidiomycota</taxon>
        <taxon>Agaricomycotina</taxon>
        <taxon>Agaricomycetes</taxon>
        <taxon>Agaricomycetidae</taxon>
        <taxon>Boletales</taxon>
        <taxon>Sclerodermatineae</taxon>
        <taxon>Sclerodermataceae</taxon>
        <taxon>Scleroderma</taxon>
    </lineage>
</organism>
<reference evidence="3" key="2">
    <citation type="submission" date="2015-01" db="EMBL/GenBank/DDBJ databases">
        <title>Evolutionary Origins and Diversification of the Mycorrhizal Mutualists.</title>
        <authorList>
            <consortium name="DOE Joint Genome Institute"/>
            <consortium name="Mycorrhizal Genomics Consortium"/>
            <person name="Kohler A."/>
            <person name="Kuo A."/>
            <person name="Nagy L.G."/>
            <person name="Floudas D."/>
            <person name="Copeland A."/>
            <person name="Barry K.W."/>
            <person name="Cichocki N."/>
            <person name="Veneault-Fourrey C."/>
            <person name="LaButti K."/>
            <person name="Lindquist E.A."/>
            <person name="Lipzen A."/>
            <person name="Lundell T."/>
            <person name="Morin E."/>
            <person name="Murat C."/>
            <person name="Riley R."/>
            <person name="Ohm R."/>
            <person name="Sun H."/>
            <person name="Tunlid A."/>
            <person name="Henrissat B."/>
            <person name="Grigoriev I.V."/>
            <person name="Hibbett D.S."/>
            <person name="Martin F."/>
        </authorList>
    </citation>
    <scope>NUCLEOTIDE SEQUENCE [LARGE SCALE GENOMIC DNA]</scope>
    <source>
        <strain evidence="3">Foug A</strain>
    </source>
</reference>
<dbReference type="STRING" id="1036808.A0A0C3E7M9"/>
<accession>A0A0C3E7M9</accession>
<reference evidence="2 3" key="1">
    <citation type="submission" date="2014-04" db="EMBL/GenBank/DDBJ databases">
        <authorList>
            <consortium name="DOE Joint Genome Institute"/>
            <person name="Kuo A."/>
            <person name="Kohler A."/>
            <person name="Nagy L.G."/>
            <person name="Floudas D."/>
            <person name="Copeland A."/>
            <person name="Barry K.W."/>
            <person name="Cichocki N."/>
            <person name="Veneault-Fourrey C."/>
            <person name="LaButti K."/>
            <person name="Lindquist E.A."/>
            <person name="Lipzen A."/>
            <person name="Lundell T."/>
            <person name="Morin E."/>
            <person name="Murat C."/>
            <person name="Sun H."/>
            <person name="Tunlid A."/>
            <person name="Henrissat B."/>
            <person name="Grigoriev I.V."/>
            <person name="Hibbett D.S."/>
            <person name="Martin F."/>
            <person name="Nordberg H.P."/>
            <person name="Cantor M.N."/>
            <person name="Hua S.X."/>
        </authorList>
    </citation>
    <scope>NUCLEOTIDE SEQUENCE [LARGE SCALE GENOMIC DNA]</scope>
    <source>
        <strain evidence="2 3">Foug A</strain>
    </source>
</reference>
<feature type="region of interest" description="Disordered" evidence="1">
    <location>
        <begin position="625"/>
        <end position="644"/>
    </location>
</feature>
<dbReference type="HOGENOM" id="CLU_009122_0_0_1"/>
<evidence type="ECO:0000313" key="3">
    <source>
        <dbReference type="Proteomes" id="UP000053989"/>
    </source>
</evidence>
<keyword evidence="3" id="KW-1185">Reference proteome</keyword>
<protein>
    <submittedName>
        <fullName evidence="2">Uncharacterized protein</fullName>
    </submittedName>
</protein>
<dbReference type="Pfam" id="PF18759">
    <property type="entry name" value="Plavaka"/>
    <property type="match status" value="1"/>
</dbReference>
<gene>
    <name evidence="2" type="ORF">SCLCIDRAFT_15228</name>
</gene>
<dbReference type="InterPro" id="IPR041078">
    <property type="entry name" value="Plavaka"/>
</dbReference>
<sequence length="859" mass="98433">MRSLPAGGTSRISIDRPKEFKTEFHPRSCRPDLLQRFEEFGVSNHTPEVPPDEEPWCPFQSRGDFEFAEIAVDASLSKTQINALLDLISRVKMGKTDLTLKNEHDLRRAYDNAAKELTPFTEIPVTAKYKNEDCTYNFYAQSIWEWALDLLQNPQLAPHFVWDAQHLYKHDGEKYKRFFGEPWTGNRWWDIQSELPAGVENAVPFGLILYADKTRLSTQGSVKGYPVIVRCVNLPVEICNSNGVGGGCVVPEDADEEGKTGFTNLKRVVWHESFVKFLEEVGVLSKTGYAHTCYDKVCRSLFPVVLILSADYEEQCMMSLIQGAKGKRPCLVCLVPLDRLHEISRSFPARIVADAVEALRLYSIDCAKGEEQLKQIGLCPISNVFWIVAFSDPHAALSFDRLHFLHLSIWRKHMLEELKKILKDLGRNYEASVEKYVSEFPQWCGLSHFNNFIHIVFSDGNKFHDMSKQVFYVALIYLMHTTSPEGYRLVCMLCMLHSYLQLDSLIGLNIHTESMLTMIEEELLVFNKELKEYLDYLERIGQTDLKTNWDFPKIHLWKHVVHDIRAKGAAHNYSMRPNEKLHGPLKDAYHNSNGRDFTQQILQIDHNRLAIKLLRSRLNSLEEYKQQAEGTEDNKETGTAGISDTQSSIANGHIQLGSPCTVESIQDVKATHGLKDGAFEGFRRKFTEFVNQSLPSYGYALTQWFNVPLQFEIREYRYLRVNYESTVDWGLMSDHLRCNPSFFGSPHFDAALIQHTADKMAFVRLLFMFTCQISTFGTFKFALVQPYTLACLGRRLDRDFQLTRVKALPSTSSMFIPLESIICGAVLVPSDSANEYFVVDHLDSDMFLRMKALLTDQKL</sequence>
<dbReference type="Proteomes" id="UP000053989">
    <property type="component" value="Unassembled WGS sequence"/>
</dbReference>
<dbReference type="AlphaFoldDB" id="A0A0C3E7M9"/>
<feature type="compositionally biased region" description="Basic and acidic residues" evidence="1">
    <location>
        <begin position="625"/>
        <end position="636"/>
    </location>
</feature>
<dbReference type="OrthoDB" id="3239511at2759"/>